<feature type="domain" description="Tudor" evidence="2">
    <location>
        <begin position="1343"/>
        <end position="1402"/>
    </location>
</feature>
<organism evidence="3 4">
    <name type="scientific">Apaloderma vittatum</name>
    <name type="common">Bar-tailed trogon</name>
    <dbReference type="NCBI Taxonomy" id="57397"/>
    <lineage>
        <taxon>Eukaryota</taxon>
        <taxon>Metazoa</taxon>
        <taxon>Chordata</taxon>
        <taxon>Craniata</taxon>
        <taxon>Vertebrata</taxon>
        <taxon>Euteleostomi</taxon>
        <taxon>Archelosauria</taxon>
        <taxon>Archosauria</taxon>
        <taxon>Dinosauria</taxon>
        <taxon>Saurischia</taxon>
        <taxon>Theropoda</taxon>
        <taxon>Coelurosauria</taxon>
        <taxon>Aves</taxon>
        <taxon>Neognathae</taxon>
        <taxon>Neoaves</taxon>
        <taxon>Telluraves</taxon>
        <taxon>Coraciimorphae</taxon>
        <taxon>Trogoniformes</taxon>
        <taxon>Trogonidae</taxon>
        <taxon>Apaloderma</taxon>
    </lineage>
</organism>
<name>A0A091NEG7_APAVI</name>
<accession>A0A091NEG7</accession>
<feature type="domain" description="Tudor" evidence="2">
    <location>
        <begin position="1027"/>
        <end position="1083"/>
    </location>
</feature>
<evidence type="ECO:0000313" key="3">
    <source>
        <dbReference type="EMBL" id="KFP87462.1"/>
    </source>
</evidence>
<dbReference type="InterPro" id="IPR050621">
    <property type="entry name" value="Tudor_domain_containing"/>
</dbReference>
<evidence type="ECO:0000313" key="4">
    <source>
        <dbReference type="Proteomes" id="UP000054244"/>
    </source>
</evidence>
<feature type="non-terminal residue" evidence="3">
    <location>
        <position position="1700"/>
    </location>
</feature>
<reference evidence="3 4" key="1">
    <citation type="submission" date="2014-04" db="EMBL/GenBank/DDBJ databases">
        <title>Genome evolution of avian class.</title>
        <authorList>
            <person name="Zhang G."/>
            <person name="Li C."/>
        </authorList>
    </citation>
    <scope>NUCLEOTIDE SEQUENCE [LARGE SCALE GENOMIC DNA]</scope>
    <source>
        <strain evidence="3">BGI_N311</strain>
    </source>
</reference>
<feature type="compositionally biased region" description="Low complexity" evidence="1">
    <location>
        <begin position="669"/>
        <end position="679"/>
    </location>
</feature>
<dbReference type="Proteomes" id="UP000054244">
    <property type="component" value="Unassembled WGS sequence"/>
</dbReference>
<protein>
    <submittedName>
        <fullName evidence="3">Tudor domain-containing protein 6</fullName>
    </submittedName>
</protein>
<feature type="domain" description="Tudor" evidence="2">
    <location>
        <begin position="522"/>
        <end position="579"/>
    </location>
</feature>
<keyword evidence="4" id="KW-1185">Reference proteome</keyword>
<dbReference type="Pfam" id="PF00567">
    <property type="entry name" value="TUDOR"/>
    <property type="match status" value="6"/>
</dbReference>
<dbReference type="InterPro" id="IPR002999">
    <property type="entry name" value="Tudor"/>
</dbReference>
<dbReference type="PANTHER" id="PTHR22948">
    <property type="entry name" value="TUDOR DOMAIN CONTAINING PROTEIN"/>
    <property type="match status" value="1"/>
</dbReference>
<dbReference type="PANTHER" id="PTHR22948:SF15">
    <property type="entry name" value="TUDOR DOMAIN-CONTAINING PROTEIN 6"/>
    <property type="match status" value="1"/>
</dbReference>
<dbReference type="InterPro" id="IPR035437">
    <property type="entry name" value="SNase_OB-fold_sf"/>
</dbReference>
<evidence type="ECO:0000256" key="1">
    <source>
        <dbReference type="SAM" id="MobiDB-lite"/>
    </source>
</evidence>
<dbReference type="SUPFAM" id="SSF63748">
    <property type="entry name" value="Tudor/PWWP/MBT"/>
    <property type="match status" value="7"/>
</dbReference>
<evidence type="ECO:0000259" key="2">
    <source>
        <dbReference type="PROSITE" id="PS50304"/>
    </source>
</evidence>
<feature type="region of interest" description="Disordered" evidence="1">
    <location>
        <begin position="669"/>
        <end position="704"/>
    </location>
</feature>
<feature type="non-terminal residue" evidence="3">
    <location>
        <position position="1"/>
    </location>
</feature>
<dbReference type="FunFam" id="2.30.30.140:FF:000018">
    <property type="entry name" value="Serine/threonine-protein kinase 31"/>
    <property type="match status" value="2"/>
</dbReference>
<dbReference type="Gene3D" id="2.40.50.90">
    <property type="match status" value="7"/>
</dbReference>
<dbReference type="PROSITE" id="PS50304">
    <property type="entry name" value="TUDOR"/>
    <property type="match status" value="6"/>
</dbReference>
<gene>
    <name evidence="3" type="ORF">N311_06225</name>
</gene>
<dbReference type="EMBL" id="KL381257">
    <property type="protein sequence ID" value="KFP87462.1"/>
    <property type="molecule type" value="Genomic_DNA"/>
</dbReference>
<feature type="domain" description="Tudor" evidence="2">
    <location>
        <begin position="810"/>
        <end position="870"/>
    </location>
</feature>
<feature type="compositionally biased region" description="Basic and acidic residues" evidence="1">
    <location>
        <begin position="685"/>
        <end position="702"/>
    </location>
</feature>
<dbReference type="SMART" id="SM00333">
    <property type="entry name" value="TUDOR"/>
    <property type="match status" value="7"/>
</dbReference>
<sequence>VRLWGLLGERSADYVSLRQEIQAAVGPRLAASPAAPGGMVTGGAELCTGDLGLVEVVGLWYRCCVVSRHGKNYRVFLIDEGCTVVTSAYYLSRGSKEFFDVPPEVLGCIVADVMPSGGPRVAAYDNAPVPTWTVEAMEFLVCLQGKEVSGVVQEVMTPQLMLLELPQLVAQMHHLGLAKKVTPSWFCQVLRRCLTYGHLRSQPRLQTCSLVTSSVPQFLHALLFYQPVLPALDYFYPRLQLGATECVVVTHVSDPHHIYCQLQSLSQEIHCLSDTMHHSYDWWEEDILPTVGSPCAARGIDGRWCRALLLELTAGEQDQQVALVIFVDYGRKEPVTRANLRRLPVECFRLPVVTYACALQGVSDGGCGWSPLQIDELKALVLGKGVSACIKAFNAFEHQYYVSLYGENGINLNHLFGLRACSLVSQTAAWELEEVEESTAEKLALPAGACPVALMHRDLASAPVVDVRLKLGAFHNVQVSHLRDPSEFWLQLYEHRQLFRQLRQSMWNFYSHVTNLGGAGWDPQPGSLCCVSEKEGAFCRAVVTSVLDSGVEVHLVDRGNMETVDRRAVKELLPRFGEVPALALKCCLAGVSPPRGSWSESSVSAFREIVLNKSLKVHFLSLQGDKYMVEIFDQSQSGEKNVSKLMAQGGFAEYQKYEIPKAVQNPCDEALSQASSPAPAEEESEIKAENRLKEESDLKRSDGGLNPSAAVVVRECPVAAIHSSESSKSLPAQKCEGKEDLPVSLGQNYVEMEPKSRYRGQLAVGNTVNVVVSYVENPSNFWCQLNRNCHDFKVLMAEIQEYCKNSSHPPAWPNSVCLAQYSEDEKWYRALVIREVPSAKKVEVVYVDYGNRELVSLTNLRSTNKHFLKLEAQAFRCSLYNLIQPNGQDPFVWDEEAVQAFEEFVNTSSPHLELKCTIFALASINNKELFNIVDLMTPFQSACQFLTERGVARPLSSQEPLVSVVQLCSYYYSMHGIKIGSEEKVYITHVEDPWTFYCQLERCTDVLAKLTDNISRLSETMTSFKTSPESGTLCLAKYTDNRWYRGVVTKTKPNVEVFFVDYGNTETTEKDNLLPLPSDAYDILLLPMQAIKCSLSDITCGPKEATAWFKQAVLERQLKATVVGKESDGKLMIELFDGNTQINAKLKEEMCLISGTGLSVPGENEALCSGNTDVNERRETAETCSNAGKPLERKKCRSEAQGGMRSSKRCFKEDVKLFQTSVTGDQAARLESDKTPRSKKDSFLLNKAEKSLLSVQMDAQMDAQTDAQTDIKSAAQGKCIMVKNVSDPLQQKIVPALKVSVYVSYVNNPLDFYVQLESDEAQLNSISESLNNGTQATSPCGQLFQVGDLISAVYSEDSLRYRALVREKTSDNLISIQYIDYGNSSVINVDQAHRLPEDLSSIPGMSIHCFLGGLKCKKNTGWTEKAVLDFIKRTSEVLLTCEFVEKIDNKWEVILSDHKGIITVDLADENLANKERSCSTEILDERENGDVVTVCEPLPPQAQNEISGVSDCKSFTWKFPEPGQTVKIYVTVVNGPEYFWSCSADTVDINYIEKKIEEAENLGLNSLNDLESCIKSGDIFLAKYSQDGKFYRAKVISLKGDDVVVQHMDYGSEEAVSMAMVKQIPCELLQVPNQAFACSLSGFDPSEGSWLSEAKEKFCDITKDILLEAEVTETRQEKVSEVPLSVVKLEASGKSINEVM</sequence>
<dbReference type="Gene3D" id="2.30.30.140">
    <property type="match status" value="6"/>
</dbReference>
<feature type="domain" description="Tudor" evidence="2">
    <location>
        <begin position="1573"/>
        <end position="1631"/>
    </location>
</feature>
<proteinExistence type="predicted"/>
<feature type="domain" description="Tudor" evidence="2">
    <location>
        <begin position="288"/>
        <end position="350"/>
    </location>
</feature>